<dbReference type="EMBL" id="FMUR01000004">
    <property type="protein sequence ID" value="SCX87611.1"/>
    <property type="molecule type" value="Genomic_DNA"/>
</dbReference>
<dbReference type="AlphaFoldDB" id="A0A1G5BBR9"/>
<keyword evidence="3" id="KW-1185">Reference proteome</keyword>
<sequence>MSRVIDTVDVICQHKSNGEVIPLRFRLMNEDGQYENYTIKGYRTITHPGPYTTPDGLYVSYSTFVFECIVVVLDYKRKVRLYFDTHNSKWRIAI</sequence>
<name>A0A1G5BBR9_9FIRM</name>
<accession>A0A1G5BBR9</accession>
<feature type="transmembrane region" description="Helical" evidence="1">
    <location>
        <begin position="58"/>
        <end position="75"/>
    </location>
</feature>
<organism evidence="2 3">
    <name type="scientific">Butyrivibrio hungatei</name>
    <dbReference type="NCBI Taxonomy" id="185008"/>
    <lineage>
        <taxon>Bacteria</taxon>
        <taxon>Bacillati</taxon>
        <taxon>Bacillota</taxon>
        <taxon>Clostridia</taxon>
        <taxon>Lachnospirales</taxon>
        <taxon>Lachnospiraceae</taxon>
        <taxon>Butyrivibrio</taxon>
    </lineage>
</organism>
<keyword evidence="1" id="KW-0812">Transmembrane</keyword>
<dbReference type="OrthoDB" id="2055408at2"/>
<keyword evidence="1" id="KW-1133">Transmembrane helix</keyword>
<protein>
    <submittedName>
        <fullName evidence="2">Uncharacterized protein</fullName>
    </submittedName>
</protein>
<dbReference type="Proteomes" id="UP000183047">
    <property type="component" value="Unassembled WGS sequence"/>
</dbReference>
<proteinExistence type="predicted"/>
<evidence type="ECO:0000256" key="1">
    <source>
        <dbReference type="SAM" id="Phobius"/>
    </source>
</evidence>
<reference evidence="3" key="1">
    <citation type="submission" date="2016-10" db="EMBL/GenBank/DDBJ databases">
        <authorList>
            <person name="Varghese N."/>
            <person name="Submissions S."/>
        </authorList>
    </citation>
    <scope>NUCLEOTIDE SEQUENCE [LARGE SCALE GENOMIC DNA]</scope>
    <source>
        <strain evidence="3">XBD2006</strain>
    </source>
</reference>
<evidence type="ECO:0000313" key="3">
    <source>
        <dbReference type="Proteomes" id="UP000183047"/>
    </source>
</evidence>
<dbReference type="RefSeq" id="WP_027208795.1">
    <property type="nucleotide sequence ID" value="NZ_FMUR01000004.1"/>
</dbReference>
<gene>
    <name evidence="2" type="ORF">SAMN02910451_00641</name>
</gene>
<evidence type="ECO:0000313" key="2">
    <source>
        <dbReference type="EMBL" id="SCX87611.1"/>
    </source>
</evidence>
<keyword evidence="1" id="KW-0472">Membrane</keyword>